<reference evidence="1 2" key="1">
    <citation type="submission" date="2017-05" db="EMBL/GenBank/DDBJ databases">
        <title>Streptomyces alboflavus Genome sequencing and assembly.</title>
        <authorList>
            <person name="Wang Y."/>
            <person name="Du B."/>
            <person name="Ding Y."/>
            <person name="Liu H."/>
            <person name="Hou Q."/>
            <person name="Liu K."/>
            <person name="Wang C."/>
            <person name="Yao L."/>
        </authorList>
    </citation>
    <scope>NUCLEOTIDE SEQUENCE [LARGE SCALE GENOMIC DNA]</scope>
    <source>
        <strain evidence="1 2">MDJK44</strain>
    </source>
</reference>
<evidence type="ECO:0000313" key="1">
    <source>
        <dbReference type="EMBL" id="ARX81499.1"/>
    </source>
</evidence>
<sequence>MANVRLDLAPEEACFLASTFPQIDKVNGSNFPVTGLRFDAAADEAAFWKIDSFGYGSGNVTCEILWYAENATSGVVRWEAAIAAITPDTDSQDVTTDGLATAQTVDDTHLGTVGKRVHKASVTISNLDSIAADDIVWVRIRRIGSNGADTMANDAWLIQGRLTYSDA</sequence>
<dbReference type="EMBL" id="CP021748">
    <property type="protein sequence ID" value="ARX81499.1"/>
    <property type="molecule type" value="Genomic_DNA"/>
</dbReference>
<dbReference type="KEGG" id="salf:SMD44_00897"/>
<keyword evidence="2" id="KW-1185">Reference proteome</keyword>
<dbReference type="RefSeq" id="WP_087882909.1">
    <property type="nucleotide sequence ID" value="NZ_CP021748.1"/>
</dbReference>
<dbReference type="Proteomes" id="UP000195880">
    <property type="component" value="Chromosome"/>
</dbReference>
<protein>
    <submittedName>
        <fullName evidence="1">Uncharacterized protein</fullName>
    </submittedName>
</protein>
<gene>
    <name evidence="1" type="ORF">SMD44_00897</name>
</gene>
<dbReference type="OrthoDB" id="3532002at2"/>
<proteinExistence type="predicted"/>
<organism evidence="1 2">
    <name type="scientific">Streptomyces alboflavus</name>
    <dbReference type="NCBI Taxonomy" id="67267"/>
    <lineage>
        <taxon>Bacteria</taxon>
        <taxon>Bacillati</taxon>
        <taxon>Actinomycetota</taxon>
        <taxon>Actinomycetes</taxon>
        <taxon>Kitasatosporales</taxon>
        <taxon>Streptomycetaceae</taxon>
        <taxon>Streptomyces</taxon>
    </lineage>
</organism>
<name>A0A1Z1W536_9ACTN</name>
<accession>A0A1Z1W536</accession>
<evidence type="ECO:0000313" key="2">
    <source>
        <dbReference type="Proteomes" id="UP000195880"/>
    </source>
</evidence>
<dbReference type="AlphaFoldDB" id="A0A1Z1W536"/>